<dbReference type="AlphaFoldDB" id="A0AAP0EZ30"/>
<feature type="region of interest" description="Disordered" evidence="1">
    <location>
        <begin position="1"/>
        <end position="34"/>
    </location>
</feature>
<dbReference type="Proteomes" id="UP001420932">
    <property type="component" value="Unassembled WGS sequence"/>
</dbReference>
<organism evidence="2 3">
    <name type="scientific">Stephania yunnanensis</name>
    <dbReference type="NCBI Taxonomy" id="152371"/>
    <lineage>
        <taxon>Eukaryota</taxon>
        <taxon>Viridiplantae</taxon>
        <taxon>Streptophyta</taxon>
        <taxon>Embryophyta</taxon>
        <taxon>Tracheophyta</taxon>
        <taxon>Spermatophyta</taxon>
        <taxon>Magnoliopsida</taxon>
        <taxon>Ranunculales</taxon>
        <taxon>Menispermaceae</taxon>
        <taxon>Menispermoideae</taxon>
        <taxon>Cissampelideae</taxon>
        <taxon>Stephania</taxon>
    </lineage>
</organism>
<evidence type="ECO:0000313" key="3">
    <source>
        <dbReference type="Proteomes" id="UP001420932"/>
    </source>
</evidence>
<proteinExistence type="predicted"/>
<keyword evidence="3" id="KW-1185">Reference proteome</keyword>
<accession>A0AAP0EZ30</accession>
<sequence>MHIHTQSRETDRKKRKKMRGGGGEEGTSGRRGDVTVEVSLSGIRLWVPVVGGGVAESGVRPWRSNPLDEPC</sequence>
<evidence type="ECO:0000313" key="2">
    <source>
        <dbReference type="EMBL" id="KAK9099393.1"/>
    </source>
</evidence>
<reference evidence="2 3" key="1">
    <citation type="submission" date="2024-01" db="EMBL/GenBank/DDBJ databases">
        <title>Genome assemblies of Stephania.</title>
        <authorList>
            <person name="Yang L."/>
        </authorList>
    </citation>
    <scope>NUCLEOTIDE SEQUENCE [LARGE SCALE GENOMIC DNA]</scope>
    <source>
        <strain evidence="2">YNDBR</strain>
        <tissue evidence="2">Leaf</tissue>
    </source>
</reference>
<dbReference type="EMBL" id="JBBNAF010000011">
    <property type="protein sequence ID" value="KAK9099393.1"/>
    <property type="molecule type" value="Genomic_DNA"/>
</dbReference>
<feature type="compositionally biased region" description="Basic and acidic residues" evidence="1">
    <location>
        <begin position="1"/>
        <end position="12"/>
    </location>
</feature>
<gene>
    <name evidence="2" type="ORF">Syun_026438</name>
</gene>
<protein>
    <submittedName>
        <fullName evidence="2">Uncharacterized protein</fullName>
    </submittedName>
</protein>
<name>A0AAP0EZ30_9MAGN</name>
<evidence type="ECO:0000256" key="1">
    <source>
        <dbReference type="SAM" id="MobiDB-lite"/>
    </source>
</evidence>
<comment type="caution">
    <text evidence="2">The sequence shown here is derived from an EMBL/GenBank/DDBJ whole genome shotgun (WGS) entry which is preliminary data.</text>
</comment>